<keyword evidence="4" id="KW-1185">Reference proteome</keyword>
<dbReference type="Gene3D" id="3.10.310.10">
    <property type="entry name" value="Diaminopimelate Epimerase, Chain A, domain 1"/>
    <property type="match status" value="2"/>
</dbReference>
<proteinExistence type="inferred from homology"/>
<sequence length="371" mass="41310">MKEFNCSVYRGGTSKALCFLERDLPEKSRWDDFLCEAMGGYTKQIDGMGGANSLTSKVAIISAADDCINYTFAQVAIDKNVVDYKSNCGNISSCVGPFAYDSGLIKDEMLFKDECDENHICLRIFNTNTKKYIKSRFKIKDNLFDEEGNHQIAGVPGSASKIEISFLNPEGSLGKGLLPTKKQIQTIQTSFGQIQISIIDAGAALVFIQARDVLKNMLYDEISQEELDKIEEIRSIASEILGLANRKEATYKNPAVPKAALVDFSYDYLDMNGQLITKHDSNVAIRMMSMQKPHQAIAITGTVCIAMASKLKDTLVYKHLKNCESNILKISHPSGIIECEVLDNEVKITRTARRLMKGFIYTKSNFIRAIL</sequence>
<dbReference type="PANTHER" id="PTHR43709">
    <property type="entry name" value="ACONITATE ISOMERASE-RELATED"/>
    <property type="match status" value="1"/>
</dbReference>
<comment type="similarity">
    <text evidence="1">Belongs to the PrpF family.</text>
</comment>
<dbReference type="GO" id="GO:0016853">
    <property type="term" value="F:isomerase activity"/>
    <property type="evidence" value="ECO:0007669"/>
    <property type="project" value="UniProtKB-KW"/>
</dbReference>
<evidence type="ECO:0000256" key="2">
    <source>
        <dbReference type="ARBA" id="ARBA00023235"/>
    </source>
</evidence>
<dbReference type="Pfam" id="PF04303">
    <property type="entry name" value="PrpF"/>
    <property type="match status" value="1"/>
</dbReference>
<reference evidence="3 4" key="1">
    <citation type="submission" date="2020-07" db="EMBL/GenBank/DDBJ databases">
        <title>Transfer of Campylobacter canadensis to the novel genus Avispirillum gen. nov., that also includes two novel species recovered from migratory waterfowl: Avispirillum anseris sp. nov. and Avispirillum brantae sp. nov.</title>
        <authorList>
            <person name="Miller W.G."/>
            <person name="Chapman M.H."/>
            <person name="Yee E."/>
            <person name="Inglis G.D."/>
        </authorList>
    </citation>
    <scope>NUCLEOTIDE SEQUENCE [LARGE SCALE GENOMIC DNA]</scope>
    <source>
        <strain evidence="3 4">L283</strain>
    </source>
</reference>
<dbReference type="EMBL" id="JACGBB010000002">
    <property type="protein sequence ID" value="MBZ7986806.1"/>
    <property type="molecule type" value="Genomic_DNA"/>
</dbReference>
<dbReference type="Proteomes" id="UP000786183">
    <property type="component" value="Unassembled WGS sequence"/>
</dbReference>
<dbReference type="RefSeq" id="WP_172230271.1">
    <property type="nucleotide sequence ID" value="NZ_CP035946.1"/>
</dbReference>
<comment type="caution">
    <text evidence="3">The sequence shown here is derived from an EMBL/GenBank/DDBJ whole genome shotgun (WGS) entry which is preliminary data.</text>
</comment>
<dbReference type="InterPro" id="IPR007400">
    <property type="entry name" value="PrpF-like"/>
</dbReference>
<evidence type="ECO:0000313" key="3">
    <source>
        <dbReference type="EMBL" id="MBZ7986806.1"/>
    </source>
</evidence>
<accession>A0ABS7WPW1</accession>
<name>A0ABS7WPW1_9BACT</name>
<dbReference type="PANTHER" id="PTHR43709:SF2">
    <property type="entry name" value="DUF453 DOMAIN PROTEIN (AFU_ORTHOLOGUE AFUA_6G00360)"/>
    <property type="match status" value="1"/>
</dbReference>
<protein>
    <submittedName>
        <fullName evidence="3">3-methylitaconate isomerase</fullName>
    </submittedName>
</protein>
<gene>
    <name evidence="3" type="ORF">AVCANL283_01570</name>
</gene>
<evidence type="ECO:0000313" key="4">
    <source>
        <dbReference type="Proteomes" id="UP000786183"/>
    </source>
</evidence>
<keyword evidence="2 3" id="KW-0413">Isomerase</keyword>
<dbReference type="SUPFAM" id="SSF54506">
    <property type="entry name" value="Diaminopimelate epimerase-like"/>
    <property type="match status" value="2"/>
</dbReference>
<evidence type="ECO:0000256" key="1">
    <source>
        <dbReference type="ARBA" id="ARBA00007673"/>
    </source>
</evidence>
<organism evidence="3 4">
    <name type="scientific">Campylobacter canadensis</name>
    <dbReference type="NCBI Taxonomy" id="449520"/>
    <lineage>
        <taxon>Bacteria</taxon>
        <taxon>Pseudomonadati</taxon>
        <taxon>Campylobacterota</taxon>
        <taxon>Epsilonproteobacteria</taxon>
        <taxon>Campylobacterales</taxon>
        <taxon>Campylobacteraceae</taxon>
        <taxon>Campylobacter</taxon>
    </lineage>
</organism>